<dbReference type="InterPro" id="IPR017516">
    <property type="entry name" value="AbrB_dup"/>
</dbReference>
<feature type="transmembrane region" description="Helical" evidence="1">
    <location>
        <begin position="84"/>
        <end position="109"/>
    </location>
</feature>
<dbReference type="PANTHER" id="PTHR38457:SF1">
    <property type="entry name" value="REGULATOR ABRB-RELATED"/>
    <property type="match status" value="1"/>
</dbReference>
<evidence type="ECO:0000313" key="2">
    <source>
        <dbReference type="EMBL" id="SNX75517.1"/>
    </source>
</evidence>
<protein>
    <submittedName>
        <fullName evidence="2">Membrane AbrB-like protein</fullName>
    </submittedName>
</protein>
<feature type="transmembrane region" description="Helical" evidence="1">
    <location>
        <begin position="115"/>
        <end position="136"/>
    </location>
</feature>
<keyword evidence="1" id="KW-1133">Transmembrane helix</keyword>
<reference evidence="2 3" key="1">
    <citation type="submission" date="2017-08" db="EMBL/GenBank/DDBJ databases">
        <authorList>
            <person name="de Groot N.N."/>
        </authorList>
    </citation>
    <scope>NUCLEOTIDE SEQUENCE [LARGE SCALE GENOMIC DNA]</scope>
    <source>
        <strain evidence="2 3">JC228</strain>
    </source>
</reference>
<dbReference type="NCBIfam" id="TIGR03082">
    <property type="entry name" value="Gneg_AbrB_dup"/>
    <property type="match status" value="1"/>
</dbReference>
<name>A0A285D6S7_9BACI</name>
<accession>A0A285D6S7</accession>
<dbReference type="GO" id="GO:0010468">
    <property type="term" value="P:regulation of gene expression"/>
    <property type="evidence" value="ECO:0007669"/>
    <property type="project" value="InterPro"/>
</dbReference>
<feature type="transmembrane region" description="Helical" evidence="1">
    <location>
        <begin position="12"/>
        <end position="29"/>
    </location>
</feature>
<keyword evidence="3" id="KW-1185">Reference proteome</keyword>
<dbReference type="AlphaFoldDB" id="A0A285D6S7"/>
<evidence type="ECO:0000256" key="1">
    <source>
        <dbReference type="SAM" id="Phobius"/>
    </source>
</evidence>
<feature type="transmembrane region" description="Helical" evidence="1">
    <location>
        <begin position="35"/>
        <end position="53"/>
    </location>
</feature>
<keyword evidence="1" id="KW-0472">Membrane</keyword>
<dbReference type="Proteomes" id="UP000219546">
    <property type="component" value="Unassembled WGS sequence"/>
</dbReference>
<keyword evidence="1" id="KW-0812">Transmembrane</keyword>
<dbReference type="RefSeq" id="WP_097160585.1">
    <property type="nucleotide sequence ID" value="NZ_JBEPMQ010000017.1"/>
</dbReference>
<organism evidence="2 3">
    <name type="scientific">Bacillus oleivorans</name>
    <dbReference type="NCBI Taxonomy" id="1448271"/>
    <lineage>
        <taxon>Bacteria</taxon>
        <taxon>Bacillati</taxon>
        <taxon>Bacillota</taxon>
        <taxon>Bacilli</taxon>
        <taxon>Bacillales</taxon>
        <taxon>Bacillaceae</taxon>
        <taxon>Bacillus</taxon>
    </lineage>
</organism>
<dbReference type="EMBL" id="OAOP01000013">
    <property type="protein sequence ID" value="SNX75517.1"/>
    <property type="molecule type" value="Genomic_DNA"/>
</dbReference>
<sequence>MIRKFVFPHKKIIIVLSLAIVGSFLGVYFQLPLGALIGSFILIAIAQIAGLGAKPLKKRTRQVVQMVIGGTVGMNMSHELLDEVVYLIFPGILLAILHIMTGLFLAMIISKFFKVDIITALCGTMPAGLSEVAVIAKEHDADIEYVVLMHLFRVTAVVILIPILVHFL</sequence>
<dbReference type="Pfam" id="PF05145">
    <property type="entry name" value="AbrB"/>
    <property type="match status" value="1"/>
</dbReference>
<dbReference type="GO" id="GO:0016020">
    <property type="term" value="C:membrane"/>
    <property type="evidence" value="ECO:0007669"/>
    <property type="project" value="InterPro"/>
</dbReference>
<proteinExistence type="predicted"/>
<gene>
    <name evidence="2" type="ORF">SAMN05877753_11317</name>
</gene>
<feature type="transmembrane region" description="Helical" evidence="1">
    <location>
        <begin position="143"/>
        <end position="165"/>
    </location>
</feature>
<dbReference type="InterPro" id="IPR007820">
    <property type="entry name" value="AbrB_fam"/>
</dbReference>
<evidence type="ECO:0000313" key="3">
    <source>
        <dbReference type="Proteomes" id="UP000219546"/>
    </source>
</evidence>
<dbReference type="PANTHER" id="PTHR38457">
    <property type="entry name" value="REGULATOR ABRB-RELATED"/>
    <property type="match status" value="1"/>
</dbReference>
<dbReference type="OrthoDB" id="5460360at2"/>